<dbReference type="InterPro" id="IPR001288">
    <property type="entry name" value="Translation_initiation_fac_3"/>
</dbReference>
<protein>
    <recommendedName>
        <fullName evidence="4 5">Translation initiation factor IF-3</fullName>
    </recommendedName>
</protein>
<dbReference type="GO" id="GO:0016020">
    <property type="term" value="C:membrane"/>
    <property type="evidence" value="ECO:0007669"/>
    <property type="project" value="TreeGrafter"/>
</dbReference>
<feature type="domain" description="Translation initiation factor 3 N-terminal" evidence="9">
    <location>
        <begin position="56"/>
        <end position="125"/>
    </location>
</feature>
<name>A0A1V0RJE1_9RHOB</name>
<accession>A0A1V0RJE1</accession>
<keyword evidence="3 4" id="KW-0648">Protein biosynthesis</keyword>
<dbReference type="Proteomes" id="UP000192273">
    <property type="component" value="Chromosome"/>
</dbReference>
<dbReference type="EMBL" id="CP020474">
    <property type="protein sequence ID" value="ARE81909.1"/>
    <property type="molecule type" value="Genomic_DNA"/>
</dbReference>
<dbReference type="GO" id="GO:0043022">
    <property type="term" value="F:ribosome binding"/>
    <property type="evidence" value="ECO:0007669"/>
    <property type="project" value="UniProtKB-ARBA"/>
</dbReference>
<evidence type="ECO:0000256" key="3">
    <source>
        <dbReference type="ARBA" id="ARBA00022917"/>
    </source>
</evidence>
<evidence type="ECO:0000256" key="5">
    <source>
        <dbReference type="NCBIfam" id="TIGR00168"/>
    </source>
</evidence>
<dbReference type="FunFam" id="3.10.20.80:FF:000001">
    <property type="entry name" value="Translation initiation factor IF-3"/>
    <property type="match status" value="1"/>
</dbReference>
<dbReference type="PROSITE" id="PS00938">
    <property type="entry name" value="IF3"/>
    <property type="match status" value="1"/>
</dbReference>
<evidence type="ECO:0000259" key="9">
    <source>
        <dbReference type="Pfam" id="PF05198"/>
    </source>
</evidence>
<feature type="compositionally biased region" description="Basic residues" evidence="7">
    <location>
        <begin position="34"/>
        <end position="44"/>
    </location>
</feature>
<dbReference type="InterPro" id="IPR019814">
    <property type="entry name" value="Translation_initiation_fac_3_N"/>
</dbReference>
<comment type="similarity">
    <text evidence="1 4 6">Belongs to the IF-3 family.</text>
</comment>
<keyword evidence="2 4" id="KW-0396">Initiation factor</keyword>
<gene>
    <name evidence="4 10" type="primary">infC</name>
    <name evidence="10" type="ORF">ROSMUCSMR3_00404</name>
</gene>
<dbReference type="Gene3D" id="3.10.20.80">
    <property type="entry name" value="Translation initiation factor 3 (IF-3), N-terminal domain"/>
    <property type="match status" value="1"/>
</dbReference>
<dbReference type="PANTHER" id="PTHR10938:SF0">
    <property type="entry name" value="TRANSLATION INITIATION FACTOR IF-3, MITOCHONDRIAL"/>
    <property type="match status" value="1"/>
</dbReference>
<feature type="domain" description="Translation initiation factor 3 C-terminal" evidence="8">
    <location>
        <begin position="132"/>
        <end position="216"/>
    </location>
</feature>
<feature type="compositionally biased region" description="Low complexity" evidence="7">
    <location>
        <begin position="24"/>
        <end position="33"/>
    </location>
</feature>
<evidence type="ECO:0000313" key="10">
    <source>
        <dbReference type="EMBL" id="ARE81909.1"/>
    </source>
</evidence>
<sequence>MTGFRLRSAYLQLESAAHRVYLAASNSPDPNNNRRNKAIARRPHNAPPTRETGPRINDRIRCDEIRLIGADGENVGLITPQRALEMAEEAGLDLVEISPSATPPVCKIMDFGKYKYEQQKREAEARKKQHIIEIKEIKFRPGTDTHDYDVKMRSVVKFLQGGDKVKITLRFRGREMAHQDLGRQLLERIADDIKEVGRVENMPKMEGRQMIMVIGPGPK</sequence>
<comment type="subunit">
    <text evidence="4 6">Monomer.</text>
</comment>
<dbReference type="GO" id="GO:0005829">
    <property type="term" value="C:cytosol"/>
    <property type="evidence" value="ECO:0007669"/>
    <property type="project" value="TreeGrafter"/>
</dbReference>
<dbReference type="Pfam" id="PF00707">
    <property type="entry name" value="IF3_C"/>
    <property type="match status" value="1"/>
</dbReference>
<evidence type="ECO:0000259" key="8">
    <source>
        <dbReference type="Pfam" id="PF00707"/>
    </source>
</evidence>
<dbReference type="Gene3D" id="3.30.110.10">
    <property type="entry name" value="Translation initiation factor 3 (IF-3), C-terminal domain"/>
    <property type="match status" value="1"/>
</dbReference>
<dbReference type="GO" id="GO:0032790">
    <property type="term" value="P:ribosome disassembly"/>
    <property type="evidence" value="ECO:0007669"/>
    <property type="project" value="TreeGrafter"/>
</dbReference>
<keyword evidence="11" id="KW-1185">Reference proteome</keyword>
<dbReference type="OrthoDB" id="9806014at2"/>
<dbReference type="InterPro" id="IPR036787">
    <property type="entry name" value="T_IF-3_N_sf"/>
</dbReference>
<dbReference type="PANTHER" id="PTHR10938">
    <property type="entry name" value="TRANSLATION INITIATION FACTOR IF-3"/>
    <property type="match status" value="1"/>
</dbReference>
<dbReference type="GO" id="GO:0003743">
    <property type="term" value="F:translation initiation factor activity"/>
    <property type="evidence" value="ECO:0007669"/>
    <property type="project" value="UniProtKB-UniRule"/>
</dbReference>
<evidence type="ECO:0000313" key="11">
    <source>
        <dbReference type="Proteomes" id="UP000192273"/>
    </source>
</evidence>
<evidence type="ECO:0000256" key="7">
    <source>
        <dbReference type="SAM" id="MobiDB-lite"/>
    </source>
</evidence>
<dbReference type="InterPro" id="IPR019815">
    <property type="entry name" value="Translation_initiation_fac_3_C"/>
</dbReference>
<evidence type="ECO:0000256" key="1">
    <source>
        <dbReference type="ARBA" id="ARBA00005439"/>
    </source>
</evidence>
<dbReference type="NCBIfam" id="TIGR00168">
    <property type="entry name" value="infC"/>
    <property type="match status" value="1"/>
</dbReference>
<evidence type="ECO:0000256" key="2">
    <source>
        <dbReference type="ARBA" id="ARBA00022540"/>
    </source>
</evidence>
<evidence type="ECO:0000256" key="6">
    <source>
        <dbReference type="RuleBase" id="RU000646"/>
    </source>
</evidence>
<dbReference type="SUPFAM" id="SSF54364">
    <property type="entry name" value="Translation initiation factor IF3, N-terminal domain"/>
    <property type="match status" value="1"/>
</dbReference>
<dbReference type="FunFam" id="3.30.110.10:FF:000001">
    <property type="entry name" value="Translation initiation factor IF-3"/>
    <property type="match status" value="1"/>
</dbReference>
<proteinExistence type="inferred from homology"/>
<feature type="region of interest" description="Disordered" evidence="7">
    <location>
        <begin position="24"/>
        <end position="56"/>
    </location>
</feature>
<organism evidence="10 11">
    <name type="scientific">Roseovarius mucosus</name>
    <dbReference type="NCBI Taxonomy" id="215743"/>
    <lineage>
        <taxon>Bacteria</taxon>
        <taxon>Pseudomonadati</taxon>
        <taxon>Pseudomonadota</taxon>
        <taxon>Alphaproteobacteria</taxon>
        <taxon>Rhodobacterales</taxon>
        <taxon>Roseobacteraceae</taxon>
        <taxon>Roseovarius</taxon>
    </lineage>
</organism>
<comment type="subcellular location">
    <subcellularLocation>
        <location evidence="4 6">Cytoplasm</location>
    </subcellularLocation>
</comment>
<keyword evidence="4" id="KW-0963">Cytoplasm</keyword>
<dbReference type="Pfam" id="PF05198">
    <property type="entry name" value="IF3_N"/>
    <property type="match status" value="1"/>
</dbReference>
<dbReference type="KEGG" id="rmm:ROSMUCSMR3_00404"/>
<dbReference type="InterPro" id="IPR036788">
    <property type="entry name" value="T_IF-3_C_sf"/>
</dbReference>
<comment type="function">
    <text evidence="4 6">IF-3 binds to the 30S ribosomal subunit and shifts the equilibrium between 70S ribosomes and their 50S and 30S subunits in favor of the free subunits, thus enhancing the availability of 30S subunits on which protein synthesis initiation begins.</text>
</comment>
<evidence type="ECO:0000256" key="4">
    <source>
        <dbReference type="HAMAP-Rule" id="MF_00080"/>
    </source>
</evidence>
<dbReference type="HAMAP" id="MF_00080">
    <property type="entry name" value="IF_3"/>
    <property type="match status" value="1"/>
</dbReference>
<dbReference type="SUPFAM" id="SSF55200">
    <property type="entry name" value="Translation initiation factor IF3, C-terminal domain"/>
    <property type="match status" value="1"/>
</dbReference>
<reference evidence="10 11" key="1">
    <citation type="submission" date="2017-03" db="EMBL/GenBank/DDBJ databases">
        <title>Genome Sequence of Roseovarius mucosus strain SMR3 Isolated from a culture of the Diatom Skeletonema marinoi.</title>
        <authorList>
            <person name="Topel M."/>
            <person name="Pinder M."/>
            <person name="Johansson O.N."/>
            <person name="Kourtchenko O."/>
            <person name="Godhe A."/>
            <person name="Clarke A.K."/>
        </authorList>
    </citation>
    <scope>NUCLEOTIDE SEQUENCE [LARGE SCALE GENOMIC DNA]</scope>
    <source>
        <strain evidence="10 11">SMR3</strain>
    </source>
</reference>
<dbReference type="InterPro" id="IPR019813">
    <property type="entry name" value="Translation_initiation_fac3_CS"/>
</dbReference>
<dbReference type="AlphaFoldDB" id="A0A1V0RJE1"/>